<evidence type="ECO:0000256" key="6">
    <source>
        <dbReference type="ARBA" id="ARBA00022692"/>
    </source>
</evidence>
<feature type="transmembrane region" description="Helical" evidence="9">
    <location>
        <begin position="47"/>
        <end position="68"/>
    </location>
</feature>
<proteinExistence type="inferred from homology"/>
<name>A0A951UNG9_9CYAN</name>
<evidence type="ECO:0000313" key="12">
    <source>
        <dbReference type="Proteomes" id="UP000757435"/>
    </source>
</evidence>
<gene>
    <name evidence="11" type="ORF">KME15_18790</name>
</gene>
<keyword evidence="4 9" id="KW-1003">Cell membrane</keyword>
<dbReference type="InterPro" id="IPR047817">
    <property type="entry name" value="ABC2_TM_bact-type"/>
</dbReference>
<dbReference type="InterPro" id="IPR013525">
    <property type="entry name" value="ABC2_TM"/>
</dbReference>
<dbReference type="Pfam" id="PF01061">
    <property type="entry name" value="ABC2_membrane"/>
    <property type="match status" value="1"/>
</dbReference>
<comment type="subcellular location">
    <subcellularLocation>
        <location evidence="1">Cell inner membrane</location>
        <topology evidence="1">Multi-pass membrane protein</topology>
    </subcellularLocation>
    <subcellularLocation>
        <location evidence="9">Cell membrane</location>
        <topology evidence="9">Multi-pass membrane protein</topology>
    </subcellularLocation>
</comment>
<dbReference type="GO" id="GO:0015920">
    <property type="term" value="P:lipopolysaccharide transport"/>
    <property type="evidence" value="ECO:0007669"/>
    <property type="project" value="TreeGrafter"/>
</dbReference>
<feature type="transmembrane region" description="Helical" evidence="9">
    <location>
        <begin position="88"/>
        <end position="110"/>
    </location>
</feature>
<keyword evidence="5" id="KW-0997">Cell inner membrane</keyword>
<protein>
    <recommendedName>
        <fullName evidence="9">Transport permease protein</fullName>
    </recommendedName>
</protein>
<dbReference type="AlphaFoldDB" id="A0A951UNG9"/>
<sequence length="274" mass="31460">MASGDVRLATARGKVQHHGSERSWESYRDLLLVLVQKELKVRYNNKVLGYLWSIANPLSSALIYYIAFKVFMRVQIEDYPLVLISGVFPWQWFTNAVGSSTGLFVGNSSIIKKVNFPKQIVPLSGGLNHLIHYIVSIPVILLFLFIFHKSPTLSWLYGFPILLTIQFIMVYGISLLLASLNVFLRDLERLVGIVLHFVFYITPILYPLENLPKRFRDALYLNPVAPLMVSWRELILQGKLDPMNLGVSLGYALLFFAIGYWVYRKLSWKFAEVI</sequence>
<keyword evidence="6 9" id="KW-0812">Transmembrane</keyword>
<evidence type="ECO:0000256" key="4">
    <source>
        <dbReference type="ARBA" id="ARBA00022475"/>
    </source>
</evidence>
<reference evidence="11" key="2">
    <citation type="journal article" date="2022" name="Microbiol. Resour. Announc.">
        <title>Metagenome Sequencing to Explore Phylogenomics of Terrestrial Cyanobacteria.</title>
        <authorList>
            <person name="Ward R.D."/>
            <person name="Stajich J.E."/>
            <person name="Johansen J.R."/>
            <person name="Huntemann M."/>
            <person name="Clum A."/>
            <person name="Foster B."/>
            <person name="Foster B."/>
            <person name="Roux S."/>
            <person name="Palaniappan K."/>
            <person name="Varghese N."/>
            <person name="Mukherjee S."/>
            <person name="Reddy T.B.K."/>
            <person name="Daum C."/>
            <person name="Copeland A."/>
            <person name="Chen I.A."/>
            <person name="Ivanova N.N."/>
            <person name="Kyrpides N.C."/>
            <person name="Shapiro N."/>
            <person name="Eloe-Fadrosh E.A."/>
            <person name="Pietrasiak N."/>
        </authorList>
    </citation>
    <scope>NUCLEOTIDE SEQUENCE</scope>
    <source>
        <strain evidence="11">UHER 2000/2452</strain>
    </source>
</reference>
<dbReference type="PANTHER" id="PTHR30413">
    <property type="entry name" value="INNER MEMBRANE TRANSPORT PERMEASE"/>
    <property type="match status" value="1"/>
</dbReference>
<comment type="caution">
    <text evidence="11">The sequence shown here is derived from an EMBL/GenBank/DDBJ whole genome shotgun (WGS) entry which is preliminary data.</text>
</comment>
<evidence type="ECO:0000256" key="9">
    <source>
        <dbReference type="RuleBase" id="RU361157"/>
    </source>
</evidence>
<feature type="transmembrane region" description="Helical" evidence="9">
    <location>
        <begin position="190"/>
        <end position="208"/>
    </location>
</feature>
<evidence type="ECO:0000256" key="7">
    <source>
        <dbReference type="ARBA" id="ARBA00022989"/>
    </source>
</evidence>
<keyword evidence="7 9" id="KW-1133">Transmembrane helix</keyword>
<evidence type="ECO:0000313" key="11">
    <source>
        <dbReference type="EMBL" id="MBW4660726.1"/>
    </source>
</evidence>
<feature type="transmembrane region" description="Helical" evidence="9">
    <location>
        <begin position="130"/>
        <end position="148"/>
    </location>
</feature>
<evidence type="ECO:0000259" key="10">
    <source>
        <dbReference type="PROSITE" id="PS51012"/>
    </source>
</evidence>
<reference evidence="11" key="1">
    <citation type="submission" date="2021-05" db="EMBL/GenBank/DDBJ databases">
        <authorList>
            <person name="Pietrasiak N."/>
            <person name="Ward R."/>
            <person name="Stajich J.E."/>
            <person name="Kurbessoian T."/>
        </authorList>
    </citation>
    <scope>NUCLEOTIDE SEQUENCE</scope>
    <source>
        <strain evidence="11">UHER 2000/2452</strain>
    </source>
</reference>
<dbReference type="GO" id="GO:0005886">
    <property type="term" value="C:plasma membrane"/>
    <property type="evidence" value="ECO:0007669"/>
    <property type="project" value="UniProtKB-SubCell"/>
</dbReference>
<evidence type="ECO:0000256" key="2">
    <source>
        <dbReference type="ARBA" id="ARBA00007783"/>
    </source>
</evidence>
<feature type="transmembrane region" description="Helical" evidence="9">
    <location>
        <begin position="154"/>
        <end position="178"/>
    </location>
</feature>
<dbReference type="PROSITE" id="PS51012">
    <property type="entry name" value="ABC_TM2"/>
    <property type="match status" value="1"/>
</dbReference>
<dbReference type="PANTHER" id="PTHR30413:SF8">
    <property type="entry name" value="TRANSPORT PERMEASE PROTEIN"/>
    <property type="match status" value="1"/>
</dbReference>
<evidence type="ECO:0000256" key="5">
    <source>
        <dbReference type="ARBA" id="ARBA00022519"/>
    </source>
</evidence>
<dbReference type="Proteomes" id="UP000757435">
    <property type="component" value="Unassembled WGS sequence"/>
</dbReference>
<dbReference type="GO" id="GO:0140359">
    <property type="term" value="F:ABC-type transporter activity"/>
    <property type="evidence" value="ECO:0007669"/>
    <property type="project" value="InterPro"/>
</dbReference>
<evidence type="ECO:0000256" key="3">
    <source>
        <dbReference type="ARBA" id="ARBA00022448"/>
    </source>
</evidence>
<evidence type="ECO:0000256" key="1">
    <source>
        <dbReference type="ARBA" id="ARBA00004429"/>
    </source>
</evidence>
<organism evidence="11 12">
    <name type="scientific">Drouetiella hepatica Uher 2000/2452</name>
    <dbReference type="NCBI Taxonomy" id="904376"/>
    <lineage>
        <taxon>Bacteria</taxon>
        <taxon>Bacillati</taxon>
        <taxon>Cyanobacteriota</taxon>
        <taxon>Cyanophyceae</taxon>
        <taxon>Oculatellales</taxon>
        <taxon>Oculatellaceae</taxon>
        <taxon>Drouetiella</taxon>
    </lineage>
</organism>
<keyword evidence="3 9" id="KW-0813">Transport</keyword>
<feature type="domain" description="ABC transmembrane type-2" evidence="10">
    <location>
        <begin position="48"/>
        <end position="266"/>
    </location>
</feature>
<dbReference type="EMBL" id="JAHHHD010000024">
    <property type="protein sequence ID" value="MBW4660726.1"/>
    <property type="molecule type" value="Genomic_DNA"/>
</dbReference>
<evidence type="ECO:0000256" key="8">
    <source>
        <dbReference type="ARBA" id="ARBA00023136"/>
    </source>
</evidence>
<feature type="transmembrane region" description="Helical" evidence="9">
    <location>
        <begin position="243"/>
        <end position="263"/>
    </location>
</feature>
<keyword evidence="8 9" id="KW-0472">Membrane</keyword>
<accession>A0A951UNG9</accession>
<comment type="similarity">
    <text evidence="2 9">Belongs to the ABC-2 integral membrane protein family.</text>
</comment>